<dbReference type="InterPro" id="IPR025233">
    <property type="entry name" value="DUF4176"/>
</dbReference>
<reference evidence="1 2" key="1">
    <citation type="submission" date="2019-06" db="EMBL/GenBank/DDBJ databases">
        <title>Cerasibacillus sp. nov., isolated from maize field.</title>
        <authorList>
            <person name="Lin S.-Y."/>
            <person name="Tsai C.-F."/>
            <person name="Young C.-C."/>
        </authorList>
    </citation>
    <scope>NUCLEOTIDE SEQUENCE [LARGE SCALE GENOMIC DNA]</scope>
    <source>
        <strain evidence="1 2">CC-CFT480</strain>
    </source>
</reference>
<dbReference type="AlphaFoldDB" id="A0A5C8NZV5"/>
<dbReference type="Proteomes" id="UP000321574">
    <property type="component" value="Unassembled WGS sequence"/>
</dbReference>
<protein>
    <submittedName>
        <fullName evidence="1">DUF4176 domain-containing protein</fullName>
    </submittedName>
</protein>
<organism evidence="1 2">
    <name type="scientific">Cerasibacillus terrae</name>
    <dbReference type="NCBI Taxonomy" id="2498845"/>
    <lineage>
        <taxon>Bacteria</taxon>
        <taxon>Bacillati</taxon>
        <taxon>Bacillota</taxon>
        <taxon>Bacilli</taxon>
        <taxon>Bacillales</taxon>
        <taxon>Bacillaceae</taxon>
        <taxon>Cerasibacillus</taxon>
    </lineage>
</organism>
<gene>
    <name evidence="1" type="ORF">FHP05_04930</name>
</gene>
<name>A0A5C8NZV5_9BACI</name>
<dbReference type="EMBL" id="VDUW01000002">
    <property type="protein sequence ID" value="TXL66869.1"/>
    <property type="molecule type" value="Genomic_DNA"/>
</dbReference>
<proteinExistence type="predicted"/>
<comment type="caution">
    <text evidence="1">The sequence shown here is derived from an EMBL/GenBank/DDBJ whole genome shotgun (WGS) entry which is preliminary data.</text>
</comment>
<keyword evidence="2" id="KW-1185">Reference proteome</keyword>
<accession>A0A5C8NZV5</accession>
<evidence type="ECO:0000313" key="2">
    <source>
        <dbReference type="Proteomes" id="UP000321574"/>
    </source>
</evidence>
<dbReference type="Pfam" id="PF13780">
    <property type="entry name" value="DUF4176"/>
    <property type="match status" value="1"/>
</dbReference>
<sequence length="26" mass="2858">MEALLPNGSIVLLKGGNKRLMVYGRK</sequence>
<evidence type="ECO:0000313" key="1">
    <source>
        <dbReference type="EMBL" id="TXL66869.1"/>
    </source>
</evidence>